<gene>
    <name evidence="2" type="ORF">GCM10009547_01780</name>
</gene>
<proteinExistence type="predicted"/>
<keyword evidence="1" id="KW-0472">Membrane</keyword>
<dbReference type="RefSeq" id="WP_019873325.1">
    <property type="nucleotide sequence ID" value="NZ_BAAAHE010000002.1"/>
</dbReference>
<evidence type="ECO:0000256" key="1">
    <source>
        <dbReference type="SAM" id="Phobius"/>
    </source>
</evidence>
<reference evidence="2 3" key="1">
    <citation type="journal article" date="2019" name="Int. J. Syst. Evol. Microbiol.">
        <title>The Global Catalogue of Microorganisms (GCM) 10K type strain sequencing project: providing services to taxonomists for standard genome sequencing and annotation.</title>
        <authorList>
            <consortium name="The Broad Institute Genomics Platform"/>
            <consortium name="The Broad Institute Genome Sequencing Center for Infectious Disease"/>
            <person name="Wu L."/>
            <person name="Ma J."/>
        </authorList>
    </citation>
    <scope>NUCLEOTIDE SEQUENCE [LARGE SCALE GENOMIC DNA]</scope>
    <source>
        <strain evidence="2 3">JCM 10671</strain>
    </source>
</reference>
<protein>
    <submittedName>
        <fullName evidence="2">Uncharacterized protein</fullName>
    </submittedName>
</protein>
<keyword evidence="3" id="KW-1185">Reference proteome</keyword>
<dbReference type="InterPro" id="IPR047891">
    <property type="entry name" value="GPGG_membr"/>
</dbReference>
<keyword evidence="1" id="KW-0812">Transmembrane</keyword>
<dbReference type="NCBIfam" id="NF040511">
    <property type="entry name" value="membrane_GPGG"/>
    <property type="match status" value="1"/>
</dbReference>
<comment type="caution">
    <text evidence="2">The sequence shown here is derived from an EMBL/GenBank/DDBJ whole genome shotgun (WGS) entry which is preliminary data.</text>
</comment>
<dbReference type="Proteomes" id="UP001500957">
    <property type="component" value="Unassembled WGS sequence"/>
</dbReference>
<keyword evidence="1" id="KW-1133">Transmembrane helix</keyword>
<accession>A0ABN1G4P2</accession>
<sequence>MAFLLWILAVLLVVGGVVNLLQGQILFGVLLIVVGLAIGPGGYSIFRSRSSASV</sequence>
<organism evidence="2 3">
    <name type="scientific">Sporichthya brevicatena</name>
    <dbReference type="NCBI Taxonomy" id="171442"/>
    <lineage>
        <taxon>Bacteria</taxon>
        <taxon>Bacillati</taxon>
        <taxon>Actinomycetota</taxon>
        <taxon>Actinomycetes</taxon>
        <taxon>Sporichthyales</taxon>
        <taxon>Sporichthyaceae</taxon>
        <taxon>Sporichthya</taxon>
    </lineage>
</organism>
<evidence type="ECO:0000313" key="2">
    <source>
        <dbReference type="EMBL" id="GAA0603768.1"/>
    </source>
</evidence>
<evidence type="ECO:0000313" key="3">
    <source>
        <dbReference type="Proteomes" id="UP001500957"/>
    </source>
</evidence>
<name>A0ABN1G4P2_9ACTN</name>
<feature type="transmembrane region" description="Helical" evidence="1">
    <location>
        <begin position="25"/>
        <end position="46"/>
    </location>
</feature>
<dbReference type="EMBL" id="BAAAHE010000002">
    <property type="protein sequence ID" value="GAA0603768.1"/>
    <property type="molecule type" value="Genomic_DNA"/>
</dbReference>